<dbReference type="Gene3D" id="1.20.120.450">
    <property type="entry name" value="dinb family like domain"/>
    <property type="match status" value="1"/>
</dbReference>
<dbReference type="SUPFAM" id="SSF109854">
    <property type="entry name" value="DinB/YfiT-like putative metalloenzymes"/>
    <property type="match status" value="1"/>
</dbReference>
<gene>
    <name evidence="1" type="ORF">GCM10022257_27310</name>
</gene>
<organism evidence="1 2">
    <name type="scientific">Hyunsoonleella aestuarii</name>
    <dbReference type="NCBI Taxonomy" id="912802"/>
    <lineage>
        <taxon>Bacteria</taxon>
        <taxon>Pseudomonadati</taxon>
        <taxon>Bacteroidota</taxon>
        <taxon>Flavobacteriia</taxon>
        <taxon>Flavobacteriales</taxon>
        <taxon>Flavobacteriaceae</taxon>
    </lineage>
</organism>
<proteinExistence type="predicted"/>
<sequence>MTYINNHIMKKQPKTSRRSFLKGASLITAGFVASPLLSSAQTNLPKKEDNSIYLIGPQEGYSPHIGALLSTMTMMRKWVINTVNDLTVEQLDFQIDEKSNAVGAMLLHLAATERYYQLNTFDNLDWGTWDNAIKEKWDVASGLGEKGREEIKGHDVSYYLAKLEEVRKVTEKEFAKRDDDWLMKAEPFFEGKQTNNYCKWFHVCEHESNHRGQMKFILKRLPS</sequence>
<dbReference type="InterPro" id="IPR007061">
    <property type="entry name" value="MST-like"/>
</dbReference>
<dbReference type="InterPro" id="IPR006311">
    <property type="entry name" value="TAT_signal"/>
</dbReference>
<dbReference type="NCBIfam" id="TIGR01409">
    <property type="entry name" value="TAT_signal_seq"/>
    <property type="match status" value="1"/>
</dbReference>
<protein>
    <recommendedName>
        <fullName evidence="3">DUF664 domain-containing protein</fullName>
    </recommendedName>
</protein>
<accession>A0ABP8EEV0</accession>
<reference evidence="2" key="1">
    <citation type="journal article" date="2019" name="Int. J. Syst. Evol. Microbiol.">
        <title>The Global Catalogue of Microorganisms (GCM) 10K type strain sequencing project: providing services to taxonomists for standard genome sequencing and annotation.</title>
        <authorList>
            <consortium name="The Broad Institute Genomics Platform"/>
            <consortium name="The Broad Institute Genome Sequencing Center for Infectious Disease"/>
            <person name="Wu L."/>
            <person name="Ma J."/>
        </authorList>
    </citation>
    <scope>NUCLEOTIDE SEQUENCE [LARGE SCALE GENOMIC DNA]</scope>
    <source>
        <strain evidence="2">JCM 17452</strain>
    </source>
</reference>
<evidence type="ECO:0008006" key="3">
    <source>
        <dbReference type="Google" id="ProtNLM"/>
    </source>
</evidence>
<dbReference type="InterPro" id="IPR034660">
    <property type="entry name" value="DinB/YfiT-like"/>
</dbReference>
<comment type="caution">
    <text evidence="1">The sequence shown here is derived from an EMBL/GenBank/DDBJ whole genome shotgun (WGS) entry which is preliminary data.</text>
</comment>
<evidence type="ECO:0000313" key="1">
    <source>
        <dbReference type="EMBL" id="GAA4270630.1"/>
    </source>
</evidence>
<dbReference type="Pfam" id="PF04978">
    <property type="entry name" value="MST"/>
    <property type="match status" value="1"/>
</dbReference>
<keyword evidence="2" id="KW-1185">Reference proteome</keyword>
<dbReference type="PROSITE" id="PS51318">
    <property type="entry name" value="TAT"/>
    <property type="match status" value="1"/>
</dbReference>
<dbReference type="InterPro" id="IPR019546">
    <property type="entry name" value="TAT_signal_bac_arc"/>
</dbReference>
<dbReference type="Proteomes" id="UP001500027">
    <property type="component" value="Unassembled WGS sequence"/>
</dbReference>
<name>A0ABP8EEV0_9FLAO</name>
<dbReference type="EMBL" id="BAABAV010000003">
    <property type="protein sequence ID" value="GAA4270630.1"/>
    <property type="molecule type" value="Genomic_DNA"/>
</dbReference>
<evidence type="ECO:0000313" key="2">
    <source>
        <dbReference type="Proteomes" id="UP001500027"/>
    </source>
</evidence>